<sequence length="72" mass="8726">MKQTAVQWLRKELETIPNYSTFYTNNYQWIDSIMNEAKAMEKEQIKDAYESLEHRHGENYYNATFKQVTNKN</sequence>
<gene>
    <name evidence="3" type="ORF">UFOVP1178_1</name>
    <name evidence="1" type="ORF">UFOVP522_7</name>
    <name evidence="2" type="ORF">UFOVP624_14</name>
</gene>
<proteinExistence type="predicted"/>
<organism evidence="2">
    <name type="scientific">uncultured Caudovirales phage</name>
    <dbReference type="NCBI Taxonomy" id="2100421"/>
    <lineage>
        <taxon>Viruses</taxon>
        <taxon>Duplodnaviria</taxon>
        <taxon>Heunggongvirae</taxon>
        <taxon>Uroviricota</taxon>
        <taxon>Caudoviricetes</taxon>
        <taxon>Peduoviridae</taxon>
        <taxon>Maltschvirus</taxon>
        <taxon>Maltschvirus maltsch</taxon>
    </lineage>
</organism>
<protein>
    <submittedName>
        <fullName evidence="2">Uncharacterized protein</fullName>
    </submittedName>
</protein>
<dbReference type="EMBL" id="LR796500">
    <property type="protein sequence ID" value="CAB4148473.1"/>
    <property type="molecule type" value="Genomic_DNA"/>
</dbReference>
<accession>A0A6J5N955</accession>
<evidence type="ECO:0000313" key="2">
    <source>
        <dbReference type="EMBL" id="CAB4153640.1"/>
    </source>
</evidence>
<dbReference type="EMBL" id="LR796602">
    <property type="protein sequence ID" value="CAB4153640.1"/>
    <property type="molecule type" value="Genomic_DNA"/>
</dbReference>
<reference evidence="2" key="1">
    <citation type="submission" date="2020-04" db="EMBL/GenBank/DDBJ databases">
        <authorList>
            <person name="Chiriac C."/>
            <person name="Salcher M."/>
            <person name="Ghai R."/>
            <person name="Kavagutti S V."/>
        </authorList>
    </citation>
    <scope>NUCLEOTIDE SEQUENCE</scope>
</reference>
<evidence type="ECO:0000313" key="1">
    <source>
        <dbReference type="EMBL" id="CAB4148473.1"/>
    </source>
</evidence>
<dbReference type="EMBL" id="LR797124">
    <property type="protein sequence ID" value="CAB4188223.1"/>
    <property type="molecule type" value="Genomic_DNA"/>
</dbReference>
<name>A0A6J5N955_9CAUD</name>
<evidence type="ECO:0000313" key="3">
    <source>
        <dbReference type="EMBL" id="CAB4188223.1"/>
    </source>
</evidence>